<organism evidence="2 3">
    <name type="scientific">Rangifer tarandus platyrhynchus</name>
    <name type="common">Svalbard reindeer</name>
    <dbReference type="NCBI Taxonomy" id="3082113"/>
    <lineage>
        <taxon>Eukaryota</taxon>
        <taxon>Metazoa</taxon>
        <taxon>Chordata</taxon>
        <taxon>Craniata</taxon>
        <taxon>Vertebrata</taxon>
        <taxon>Euteleostomi</taxon>
        <taxon>Mammalia</taxon>
        <taxon>Eutheria</taxon>
        <taxon>Laurasiatheria</taxon>
        <taxon>Artiodactyla</taxon>
        <taxon>Ruminantia</taxon>
        <taxon>Pecora</taxon>
        <taxon>Cervidae</taxon>
        <taxon>Odocoileinae</taxon>
        <taxon>Rangifer</taxon>
    </lineage>
</organism>
<proteinExistence type="predicted"/>
<dbReference type="Proteomes" id="UP001176941">
    <property type="component" value="Chromosome 15"/>
</dbReference>
<reference evidence="2" key="1">
    <citation type="submission" date="2023-04" db="EMBL/GenBank/DDBJ databases">
        <authorList>
            <consortium name="ELIXIR-Norway"/>
        </authorList>
    </citation>
    <scope>NUCLEOTIDE SEQUENCE [LARGE SCALE GENOMIC DNA]</scope>
</reference>
<name>A0ABN8Y8W7_RANTA</name>
<evidence type="ECO:0000313" key="2">
    <source>
        <dbReference type="EMBL" id="CAI9157430.1"/>
    </source>
</evidence>
<gene>
    <name evidence="2" type="ORF">MRATA1EN1_LOCUS6392</name>
</gene>
<sequence>MLHNRPHSGQEGSPGLLPATRRGPMGPGAEGNPLPPPTTCFPLPPWGTPGWALAHSQIPRRRGGMGFRCFLTGNWRQTHVPLGALPRKGARDRTPVLATAAVRHHTALTSLQSLDNSGQSCGCRALQCHKAGH</sequence>
<evidence type="ECO:0000313" key="3">
    <source>
        <dbReference type="Proteomes" id="UP001176941"/>
    </source>
</evidence>
<feature type="region of interest" description="Disordered" evidence="1">
    <location>
        <begin position="1"/>
        <end position="39"/>
    </location>
</feature>
<dbReference type="EMBL" id="OX459951">
    <property type="protein sequence ID" value="CAI9157430.1"/>
    <property type="molecule type" value="Genomic_DNA"/>
</dbReference>
<keyword evidence="3" id="KW-1185">Reference proteome</keyword>
<accession>A0ABN8Y8W7</accession>
<protein>
    <submittedName>
        <fullName evidence="2">Uncharacterized protein</fullName>
    </submittedName>
</protein>
<evidence type="ECO:0000256" key="1">
    <source>
        <dbReference type="SAM" id="MobiDB-lite"/>
    </source>
</evidence>